<dbReference type="EMBL" id="JBDFQZ010000011">
    <property type="protein sequence ID" value="KAK9677087.1"/>
    <property type="molecule type" value="Genomic_DNA"/>
</dbReference>
<keyword evidence="2" id="KW-0507">mRNA processing</keyword>
<dbReference type="Gene3D" id="3.40.50.10890">
    <property type="match status" value="1"/>
</dbReference>
<dbReference type="SMART" id="SM00849">
    <property type="entry name" value="Lactamase_B"/>
    <property type="match status" value="1"/>
</dbReference>
<evidence type="ECO:0000259" key="8">
    <source>
        <dbReference type="SMART" id="SM01027"/>
    </source>
</evidence>
<dbReference type="FunFam" id="3.40.50.10890:FF:000001">
    <property type="entry name" value="Cleavage and polyadenylation specificity factor subunit 3"/>
    <property type="match status" value="1"/>
</dbReference>
<dbReference type="PANTHER" id="PTHR11203:SF11">
    <property type="entry name" value="CLEAVAGE AND POLYADENYLATION SPECIFICITY FACTOR SUBUNIT 3"/>
    <property type="match status" value="1"/>
</dbReference>
<organism evidence="10 11">
    <name type="scientific">Saponaria officinalis</name>
    <name type="common">Common soapwort</name>
    <name type="synonym">Lychnis saponaria</name>
    <dbReference type="NCBI Taxonomy" id="3572"/>
    <lineage>
        <taxon>Eukaryota</taxon>
        <taxon>Viridiplantae</taxon>
        <taxon>Streptophyta</taxon>
        <taxon>Embryophyta</taxon>
        <taxon>Tracheophyta</taxon>
        <taxon>Spermatophyta</taxon>
        <taxon>Magnoliopsida</taxon>
        <taxon>eudicotyledons</taxon>
        <taxon>Gunneridae</taxon>
        <taxon>Pentapetalae</taxon>
        <taxon>Caryophyllales</taxon>
        <taxon>Caryophyllaceae</taxon>
        <taxon>Caryophylleae</taxon>
        <taxon>Saponaria</taxon>
    </lineage>
</organism>
<dbReference type="AlphaFoldDB" id="A0AAW1HLC4"/>
<keyword evidence="5" id="KW-0539">Nucleus</keyword>
<feature type="region of interest" description="Disordered" evidence="6">
    <location>
        <begin position="691"/>
        <end position="711"/>
    </location>
</feature>
<evidence type="ECO:0000256" key="3">
    <source>
        <dbReference type="ARBA" id="ARBA00022722"/>
    </source>
</evidence>
<dbReference type="Pfam" id="PF00753">
    <property type="entry name" value="Lactamase_B"/>
    <property type="match status" value="1"/>
</dbReference>
<evidence type="ECO:0000259" key="9">
    <source>
        <dbReference type="SMART" id="SM01098"/>
    </source>
</evidence>
<accession>A0AAW1HLC4</accession>
<keyword evidence="11" id="KW-1185">Reference proteome</keyword>
<dbReference type="EMBL" id="JBDFQZ010000011">
    <property type="protein sequence ID" value="KAK9677085.1"/>
    <property type="molecule type" value="Genomic_DNA"/>
</dbReference>
<evidence type="ECO:0000313" key="10">
    <source>
        <dbReference type="EMBL" id="KAK9677086.1"/>
    </source>
</evidence>
<dbReference type="Gene3D" id="3.60.15.10">
    <property type="entry name" value="Ribonuclease Z/Hydroxyacylglutathione hydrolase-like"/>
    <property type="match status" value="1"/>
</dbReference>
<dbReference type="Pfam" id="PF10996">
    <property type="entry name" value="Beta-Casp"/>
    <property type="match status" value="1"/>
</dbReference>
<dbReference type="Proteomes" id="UP001443914">
    <property type="component" value="Unassembled WGS sequence"/>
</dbReference>
<evidence type="ECO:0000256" key="6">
    <source>
        <dbReference type="SAM" id="MobiDB-lite"/>
    </source>
</evidence>
<evidence type="ECO:0000256" key="2">
    <source>
        <dbReference type="ARBA" id="ARBA00022664"/>
    </source>
</evidence>
<sequence>MASTGQPPSSLKRRDSTVSREGDQLIITPLGAGSEVGRSCVYMTYKGKTVMFDCGIHPGYSGMAALPYFDEIDPSKIDVLLVTHFHLDHAASLPYFLEKTNFKGRVFMTHATKAIYRLLLSDYVKVSKVSVEDMLFDEQDILRSMDKIEVIDFHQTLEVNGIRFWCYTAGHVLGAAMFMVDIAGVRVLYTGDYSREEDRHLRAAETPQFSPDICIIESTYGIQLHQPRHVREKRFTDVIHNTVAQGGRVLIPAYALGRAQELLLILDEYWSNHPELHNIPIYYASPLAKRCMAVYQTYINAMNEKIRCQFANSNPFDFKHISPLKSIDNFDDVGPSVVMASPGGLQSGLSRQLFDKWCSDKRNACVIPGYIVEGTLAKTIINEPKEVTLMNGLSAPLNMQVHYISFSAHADFAQTSAFLKELMPPNIILVHGAANEMGRLKQNLITMFSGGNTKIFSPKNCQSVEMYFSSEKMAKTIGRLAEPTPEVGETVSGLLVKRGFTYQIMAPSDLHVFSQLCTANVNQRITIPYSGAFGVLKHRLMQIYDSVESEVDEESGVSILKVHNCVTVKQESEKHISLHWAADPISDMVSDSIVAMVLNMSREMPKVVDESESIKSEEENQKKVEKITHALLVSLFGDVKLGEDSKLVITVDNNVAYLDKESGDVESENEGLKERVRTAFRRIHSAVKPIPLPLPAAQPSPISSRDVKEEM</sequence>
<dbReference type="CDD" id="cd16292">
    <property type="entry name" value="CPSF3-like_MBL-fold"/>
    <property type="match status" value="1"/>
</dbReference>
<evidence type="ECO:0000313" key="11">
    <source>
        <dbReference type="Proteomes" id="UP001443914"/>
    </source>
</evidence>
<dbReference type="EMBL" id="JBDFQZ010000011">
    <property type="protein sequence ID" value="KAK9677091.1"/>
    <property type="molecule type" value="Genomic_DNA"/>
</dbReference>
<evidence type="ECO:0000256" key="4">
    <source>
        <dbReference type="ARBA" id="ARBA00022801"/>
    </source>
</evidence>
<dbReference type="SMART" id="SM01098">
    <property type="entry name" value="CPSF73-100_C"/>
    <property type="match status" value="1"/>
</dbReference>
<proteinExistence type="predicted"/>
<name>A0AAW1HLC4_SAPOF</name>
<comment type="subcellular location">
    <subcellularLocation>
        <location evidence="1">Nucleus</location>
    </subcellularLocation>
</comment>
<protein>
    <recommendedName>
        <fullName evidence="12">Cleavage and polyadenylation specificity factor subunit 3-I</fullName>
    </recommendedName>
</protein>
<dbReference type="InterPro" id="IPR021718">
    <property type="entry name" value="CPSF73-100_C"/>
</dbReference>
<dbReference type="SMART" id="SM01027">
    <property type="entry name" value="Beta-Casp"/>
    <property type="match status" value="1"/>
</dbReference>
<dbReference type="SUPFAM" id="SSF56281">
    <property type="entry name" value="Metallo-hydrolase/oxidoreductase"/>
    <property type="match status" value="1"/>
</dbReference>
<dbReference type="EMBL" id="JBDFQZ010000011">
    <property type="protein sequence ID" value="KAK9677090.1"/>
    <property type="molecule type" value="Genomic_DNA"/>
</dbReference>
<dbReference type="PANTHER" id="PTHR11203">
    <property type="entry name" value="CLEAVAGE AND POLYADENYLATION SPECIFICITY FACTOR FAMILY MEMBER"/>
    <property type="match status" value="1"/>
</dbReference>
<dbReference type="InterPro" id="IPR036866">
    <property type="entry name" value="RibonucZ/Hydroxyglut_hydro"/>
</dbReference>
<reference evidence="10 11" key="1">
    <citation type="submission" date="2024-03" db="EMBL/GenBank/DDBJ databases">
        <title>WGS assembly of Saponaria officinalis var. Norfolk2.</title>
        <authorList>
            <person name="Jenkins J."/>
            <person name="Shu S."/>
            <person name="Grimwood J."/>
            <person name="Barry K."/>
            <person name="Goodstein D."/>
            <person name="Schmutz J."/>
            <person name="Leebens-Mack J."/>
            <person name="Osbourn A."/>
        </authorList>
    </citation>
    <scope>NUCLEOTIDE SEQUENCE [LARGE SCALE GENOMIC DNA]</scope>
    <source>
        <strain evidence="11">cv. Norfolk2</strain>
        <strain evidence="10">JIC</strain>
        <tissue evidence="10">Leaf</tissue>
    </source>
</reference>
<dbReference type="InterPro" id="IPR001279">
    <property type="entry name" value="Metallo-B-lactamas"/>
</dbReference>
<feature type="domain" description="Pre-mRNA 3'-end-processing endonuclease polyadenylation factor C-term" evidence="9">
    <location>
        <begin position="487"/>
        <end position="690"/>
    </location>
</feature>
<dbReference type="GO" id="GO:0004534">
    <property type="term" value="F:5'-3' RNA exonuclease activity"/>
    <property type="evidence" value="ECO:0007669"/>
    <property type="project" value="TreeGrafter"/>
</dbReference>
<evidence type="ECO:0008006" key="12">
    <source>
        <dbReference type="Google" id="ProtNLM"/>
    </source>
</evidence>
<dbReference type="FunFam" id="3.60.15.10:FF:000001">
    <property type="entry name" value="Cleavage and polyadenylation specificity factor"/>
    <property type="match status" value="1"/>
</dbReference>
<feature type="region of interest" description="Disordered" evidence="6">
    <location>
        <begin position="1"/>
        <end position="20"/>
    </location>
</feature>
<dbReference type="Pfam" id="PF11718">
    <property type="entry name" value="CPSF73-100_C"/>
    <property type="match status" value="1"/>
</dbReference>
<dbReference type="InterPro" id="IPR050698">
    <property type="entry name" value="MBL"/>
</dbReference>
<feature type="domain" description="Beta-Casp" evidence="8">
    <location>
        <begin position="259"/>
        <end position="380"/>
    </location>
</feature>
<feature type="domain" description="Metallo-beta-lactamase" evidence="7">
    <location>
        <begin position="37"/>
        <end position="254"/>
    </location>
</feature>
<keyword evidence="3" id="KW-0540">Nuclease</keyword>
<gene>
    <name evidence="10" type="ORF">RND81_11G120700</name>
</gene>
<dbReference type="EMBL" id="JBDFQZ010000011">
    <property type="protein sequence ID" value="KAK9677092.1"/>
    <property type="molecule type" value="Genomic_DNA"/>
</dbReference>
<dbReference type="InterPro" id="IPR011108">
    <property type="entry name" value="RMMBL"/>
</dbReference>
<dbReference type="EMBL" id="JBDFQZ010000011">
    <property type="protein sequence ID" value="KAK9677084.1"/>
    <property type="molecule type" value="Genomic_DNA"/>
</dbReference>
<dbReference type="InterPro" id="IPR022712">
    <property type="entry name" value="Beta_Casp"/>
</dbReference>
<dbReference type="GO" id="GO:0005847">
    <property type="term" value="C:mRNA cleavage and polyadenylation specificity factor complex"/>
    <property type="evidence" value="ECO:0007669"/>
    <property type="project" value="TreeGrafter"/>
</dbReference>
<dbReference type="GO" id="GO:0004521">
    <property type="term" value="F:RNA endonuclease activity"/>
    <property type="evidence" value="ECO:0007669"/>
    <property type="project" value="TreeGrafter"/>
</dbReference>
<keyword evidence="4" id="KW-0378">Hydrolase</keyword>
<dbReference type="GO" id="GO:0003723">
    <property type="term" value="F:RNA binding"/>
    <property type="evidence" value="ECO:0007669"/>
    <property type="project" value="TreeGrafter"/>
</dbReference>
<dbReference type="EMBL" id="JBDFQZ010000011">
    <property type="protein sequence ID" value="KAK9677088.1"/>
    <property type="molecule type" value="Genomic_DNA"/>
</dbReference>
<dbReference type="Pfam" id="PF07521">
    <property type="entry name" value="RMMBL"/>
    <property type="match status" value="1"/>
</dbReference>
<comment type="caution">
    <text evidence="10">The sequence shown here is derived from an EMBL/GenBank/DDBJ whole genome shotgun (WGS) entry which is preliminary data.</text>
</comment>
<evidence type="ECO:0000259" key="7">
    <source>
        <dbReference type="SMART" id="SM00849"/>
    </source>
</evidence>
<evidence type="ECO:0000256" key="1">
    <source>
        <dbReference type="ARBA" id="ARBA00004123"/>
    </source>
</evidence>
<dbReference type="EMBL" id="JBDFQZ010000011">
    <property type="protein sequence ID" value="KAK9677089.1"/>
    <property type="molecule type" value="Genomic_DNA"/>
</dbReference>
<evidence type="ECO:0000256" key="5">
    <source>
        <dbReference type="ARBA" id="ARBA00023242"/>
    </source>
</evidence>
<dbReference type="EMBL" id="JBDFQZ010000011">
    <property type="protein sequence ID" value="KAK9677086.1"/>
    <property type="molecule type" value="Genomic_DNA"/>
</dbReference>
<dbReference type="GO" id="GO:0006398">
    <property type="term" value="P:mRNA 3'-end processing by stem-loop binding and cleavage"/>
    <property type="evidence" value="ECO:0007669"/>
    <property type="project" value="TreeGrafter"/>
</dbReference>